<dbReference type="Gene3D" id="3.90.1590.10">
    <property type="entry name" value="glutathione-dependent formaldehyde- activating enzyme (gfa)"/>
    <property type="match status" value="1"/>
</dbReference>
<dbReference type="SUPFAM" id="SSF51316">
    <property type="entry name" value="Mss4-like"/>
    <property type="match status" value="1"/>
</dbReference>
<organism evidence="6 7">
    <name type="scientific">Altererythrobacter xiamenensis</name>
    <dbReference type="NCBI Taxonomy" id="1316679"/>
    <lineage>
        <taxon>Bacteria</taxon>
        <taxon>Pseudomonadati</taxon>
        <taxon>Pseudomonadota</taxon>
        <taxon>Alphaproteobacteria</taxon>
        <taxon>Sphingomonadales</taxon>
        <taxon>Erythrobacteraceae</taxon>
        <taxon>Altererythrobacter</taxon>
    </lineage>
</organism>
<dbReference type="RefSeq" id="WP_086437801.1">
    <property type="nucleotide sequence ID" value="NZ_FXWG01000002.1"/>
</dbReference>
<dbReference type="Pfam" id="PF04828">
    <property type="entry name" value="GFA"/>
    <property type="match status" value="1"/>
</dbReference>
<dbReference type="PANTHER" id="PTHR33337">
    <property type="entry name" value="GFA DOMAIN-CONTAINING PROTEIN"/>
    <property type="match status" value="1"/>
</dbReference>
<accession>A0A1Y6F846</accession>
<evidence type="ECO:0000313" key="6">
    <source>
        <dbReference type="EMBL" id="SMQ69761.1"/>
    </source>
</evidence>
<dbReference type="AlphaFoldDB" id="A0A1Y6F846"/>
<dbReference type="Proteomes" id="UP000194420">
    <property type="component" value="Unassembled WGS sequence"/>
</dbReference>
<dbReference type="GO" id="GO:0046872">
    <property type="term" value="F:metal ion binding"/>
    <property type="evidence" value="ECO:0007669"/>
    <property type="project" value="UniProtKB-KW"/>
</dbReference>
<protein>
    <submittedName>
        <fullName evidence="6">Uncharacterized conserved protein</fullName>
    </submittedName>
</protein>
<dbReference type="OrthoDB" id="7186766at2"/>
<comment type="similarity">
    <text evidence="1">Belongs to the Gfa family.</text>
</comment>
<sequence length="135" mass="14365">MGLTGGCLCGKIRYELTTDPAMCVTCHCKNCQRQAGSALSIIIAVPEGSVKVEGTPKTYNDTGDSGATVGRQFCENCGSPVFTRVVHPPGMMFIKAGTLDDTSSLKPAFHCYTKSKQAWIDLGDIPGFETVPESL</sequence>
<keyword evidence="3" id="KW-0862">Zinc</keyword>
<gene>
    <name evidence="6" type="ORF">SAMN06297468_1947</name>
</gene>
<feature type="domain" description="CENP-V/GFA" evidence="5">
    <location>
        <begin position="3"/>
        <end position="113"/>
    </location>
</feature>
<proteinExistence type="inferred from homology"/>
<evidence type="ECO:0000313" key="7">
    <source>
        <dbReference type="Proteomes" id="UP000194420"/>
    </source>
</evidence>
<keyword evidence="2" id="KW-0479">Metal-binding</keyword>
<dbReference type="EMBL" id="FXWG01000002">
    <property type="protein sequence ID" value="SMQ69761.1"/>
    <property type="molecule type" value="Genomic_DNA"/>
</dbReference>
<evidence type="ECO:0000256" key="1">
    <source>
        <dbReference type="ARBA" id="ARBA00005495"/>
    </source>
</evidence>
<evidence type="ECO:0000256" key="4">
    <source>
        <dbReference type="ARBA" id="ARBA00023239"/>
    </source>
</evidence>
<keyword evidence="7" id="KW-1185">Reference proteome</keyword>
<reference evidence="7" key="1">
    <citation type="submission" date="2017-04" db="EMBL/GenBank/DDBJ databases">
        <authorList>
            <person name="Varghese N."/>
            <person name="Submissions S."/>
        </authorList>
    </citation>
    <scope>NUCLEOTIDE SEQUENCE [LARGE SCALE GENOMIC DNA]</scope>
</reference>
<evidence type="ECO:0000259" key="5">
    <source>
        <dbReference type="PROSITE" id="PS51891"/>
    </source>
</evidence>
<keyword evidence="4" id="KW-0456">Lyase</keyword>
<dbReference type="PROSITE" id="PS51891">
    <property type="entry name" value="CENP_V_GFA"/>
    <property type="match status" value="1"/>
</dbReference>
<name>A0A1Y6F846_9SPHN</name>
<dbReference type="GO" id="GO:0016846">
    <property type="term" value="F:carbon-sulfur lyase activity"/>
    <property type="evidence" value="ECO:0007669"/>
    <property type="project" value="InterPro"/>
</dbReference>
<evidence type="ECO:0000256" key="2">
    <source>
        <dbReference type="ARBA" id="ARBA00022723"/>
    </source>
</evidence>
<dbReference type="InterPro" id="IPR006913">
    <property type="entry name" value="CENP-V/GFA"/>
</dbReference>
<dbReference type="PANTHER" id="PTHR33337:SF40">
    <property type="entry name" value="CENP-V_GFA DOMAIN-CONTAINING PROTEIN-RELATED"/>
    <property type="match status" value="1"/>
</dbReference>
<evidence type="ECO:0000256" key="3">
    <source>
        <dbReference type="ARBA" id="ARBA00022833"/>
    </source>
</evidence>
<dbReference type="InterPro" id="IPR011057">
    <property type="entry name" value="Mss4-like_sf"/>
</dbReference>